<keyword evidence="1" id="KW-0732">Signal</keyword>
<keyword evidence="3" id="KW-1015">Disulfide bond</keyword>
<dbReference type="CDD" id="cd00104">
    <property type="entry name" value="KAZAL_FS"/>
    <property type="match status" value="1"/>
</dbReference>
<dbReference type="Proteomes" id="UP001162164">
    <property type="component" value="Unassembled WGS sequence"/>
</dbReference>
<sequence>MTYKLPDKVIHSCVDVNCGVDKTCVIRNGIPKCVCSSKCKDGKPRPKGPVCGTDGRSYRNICRLRKQACRRRSTTLSVAYKGTCQK</sequence>
<evidence type="ECO:0000256" key="2">
    <source>
        <dbReference type="ARBA" id="ARBA00022737"/>
    </source>
</evidence>
<evidence type="ECO:0000256" key="3">
    <source>
        <dbReference type="ARBA" id="ARBA00023157"/>
    </source>
</evidence>
<keyword evidence="2" id="KW-0677">Repeat</keyword>
<evidence type="ECO:0000313" key="7">
    <source>
        <dbReference type="Proteomes" id="UP001162164"/>
    </source>
</evidence>
<name>A0ABQ9JM06_9CUCU</name>
<dbReference type="EMBL" id="JAPWTJ010000374">
    <property type="protein sequence ID" value="KAJ8979080.1"/>
    <property type="molecule type" value="Genomic_DNA"/>
</dbReference>
<evidence type="ECO:0000256" key="1">
    <source>
        <dbReference type="ARBA" id="ARBA00022729"/>
    </source>
</evidence>
<dbReference type="PANTHER" id="PTHR13866:SF29">
    <property type="entry name" value="FOLLISTATIN"/>
    <property type="match status" value="1"/>
</dbReference>
<feature type="domain" description="Kazal-like" evidence="5">
    <location>
        <begin position="36"/>
        <end position="86"/>
    </location>
</feature>
<protein>
    <recommendedName>
        <fullName evidence="5">Kazal-like domain-containing protein</fullName>
    </recommendedName>
</protein>
<gene>
    <name evidence="6" type="ORF">NQ317_015069</name>
</gene>
<dbReference type="InterPro" id="IPR036058">
    <property type="entry name" value="Kazal_dom_sf"/>
</dbReference>
<evidence type="ECO:0000313" key="6">
    <source>
        <dbReference type="EMBL" id="KAJ8979080.1"/>
    </source>
</evidence>
<keyword evidence="4" id="KW-0325">Glycoprotein</keyword>
<dbReference type="PROSITE" id="PS51465">
    <property type="entry name" value="KAZAL_2"/>
    <property type="match status" value="1"/>
</dbReference>
<comment type="caution">
    <text evidence="6">The sequence shown here is derived from an EMBL/GenBank/DDBJ whole genome shotgun (WGS) entry which is preliminary data.</text>
</comment>
<dbReference type="InterPro" id="IPR036773">
    <property type="entry name" value="TB_dom_sf"/>
</dbReference>
<proteinExistence type="predicted"/>
<organism evidence="6 7">
    <name type="scientific">Molorchus minor</name>
    <dbReference type="NCBI Taxonomy" id="1323400"/>
    <lineage>
        <taxon>Eukaryota</taxon>
        <taxon>Metazoa</taxon>
        <taxon>Ecdysozoa</taxon>
        <taxon>Arthropoda</taxon>
        <taxon>Hexapoda</taxon>
        <taxon>Insecta</taxon>
        <taxon>Pterygota</taxon>
        <taxon>Neoptera</taxon>
        <taxon>Endopterygota</taxon>
        <taxon>Coleoptera</taxon>
        <taxon>Polyphaga</taxon>
        <taxon>Cucujiformia</taxon>
        <taxon>Chrysomeloidea</taxon>
        <taxon>Cerambycidae</taxon>
        <taxon>Lamiinae</taxon>
        <taxon>Monochamini</taxon>
        <taxon>Molorchus</taxon>
    </lineage>
</organism>
<dbReference type="Gene3D" id="3.90.290.10">
    <property type="entry name" value="TGF-beta binding (TB) domain"/>
    <property type="match status" value="1"/>
</dbReference>
<dbReference type="InterPro" id="IPR002350">
    <property type="entry name" value="Kazal_dom"/>
</dbReference>
<evidence type="ECO:0000256" key="4">
    <source>
        <dbReference type="ARBA" id="ARBA00023180"/>
    </source>
</evidence>
<dbReference type="SUPFAM" id="SSF100895">
    <property type="entry name" value="Kazal-type serine protease inhibitors"/>
    <property type="match status" value="1"/>
</dbReference>
<evidence type="ECO:0000259" key="5">
    <source>
        <dbReference type="PROSITE" id="PS51465"/>
    </source>
</evidence>
<accession>A0ABQ9JM06</accession>
<dbReference type="SMART" id="SM00280">
    <property type="entry name" value="KAZAL"/>
    <property type="match status" value="1"/>
</dbReference>
<dbReference type="Pfam" id="PF07648">
    <property type="entry name" value="Kazal_2"/>
    <property type="match status" value="1"/>
</dbReference>
<keyword evidence="7" id="KW-1185">Reference proteome</keyword>
<reference evidence="6" key="1">
    <citation type="journal article" date="2023" name="Insect Mol. Biol.">
        <title>Genome sequencing provides insights into the evolution of gene families encoding plant cell wall-degrading enzymes in longhorned beetles.</title>
        <authorList>
            <person name="Shin N.R."/>
            <person name="Okamura Y."/>
            <person name="Kirsch R."/>
            <person name="Pauchet Y."/>
        </authorList>
    </citation>
    <scope>NUCLEOTIDE SEQUENCE</scope>
    <source>
        <strain evidence="6">MMC_N1</strain>
    </source>
</reference>
<dbReference type="PANTHER" id="PTHR13866">
    <property type="entry name" value="SPARC OSTEONECTIN"/>
    <property type="match status" value="1"/>
</dbReference>
<dbReference type="Gene3D" id="3.30.60.30">
    <property type="match status" value="1"/>
</dbReference>